<reference evidence="1 2" key="2">
    <citation type="submission" date="2024-11" db="EMBL/GenBank/DDBJ databases">
        <title>Using genomics to understand microbial adaptation to soil warming.</title>
        <authorList>
            <person name="Deangelis K.M. PhD."/>
        </authorList>
    </citation>
    <scope>NUCLEOTIDE SEQUENCE [LARGE SCALE GENOMIC DNA]</scope>
    <source>
        <strain evidence="1 2">GAS97</strain>
    </source>
</reference>
<evidence type="ECO:0000313" key="1">
    <source>
        <dbReference type="EMBL" id="MFK4440745.1"/>
    </source>
</evidence>
<reference evidence="1 2" key="1">
    <citation type="submission" date="2024-10" db="EMBL/GenBank/DDBJ databases">
        <authorList>
            <person name="Deangelis K."/>
            <person name="Huntemann M."/>
            <person name="Clum A."/>
            <person name="Wang J."/>
            <person name="Palaniappan K."/>
            <person name="Ritter S."/>
            <person name="Chen I.-M."/>
            <person name="Stamatis D."/>
            <person name="Reddy T."/>
            <person name="O'Malley R."/>
            <person name="Daum C."/>
            <person name="Ng V."/>
            <person name="Ivanova N."/>
            <person name="Kyrpides N."/>
            <person name="Woyke T."/>
        </authorList>
    </citation>
    <scope>NUCLEOTIDE SEQUENCE [LARGE SCALE GENOMIC DNA]</scope>
    <source>
        <strain evidence="1 2">GAS97</strain>
    </source>
</reference>
<keyword evidence="2" id="KW-1185">Reference proteome</keyword>
<dbReference type="Gene3D" id="1.25.40.290">
    <property type="entry name" value="ARM repeat domains"/>
    <property type="match status" value="1"/>
</dbReference>
<dbReference type="SUPFAM" id="SSF48371">
    <property type="entry name" value="ARM repeat"/>
    <property type="match status" value="1"/>
</dbReference>
<evidence type="ECO:0000313" key="2">
    <source>
        <dbReference type="Proteomes" id="UP001620514"/>
    </source>
</evidence>
<comment type="caution">
    <text evidence="1">The sequence shown here is derived from an EMBL/GenBank/DDBJ whole genome shotgun (WGS) entry which is preliminary data.</text>
</comment>
<protein>
    <submittedName>
        <fullName evidence="1">3-methyladenine DNA glycosylase AlkC</fullName>
    </submittedName>
</protein>
<dbReference type="InterPro" id="IPR016024">
    <property type="entry name" value="ARM-type_fold"/>
</dbReference>
<gene>
    <name evidence="1" type="ORF">ABH943_000751</name>
</gene>
<sequence>MTSDVTHAVTRTTNKRMVARRYYRAPCLRLHCHSNKKTITMPDTENTALKEIFNERRFRDMALDVKAVYPPFDTRRFLKISLAGLDELTLMQRLRRMTQALHATLPADYRQALDILRALAPRMGNGFATLVLPDYVGQYGQDDFDSSMDALKFFTSFGTSEFAVREFLRKDLKRALGIMTVWSRDDSDAVRRLASEGSRPRLPWSFRLDAILADPSLAAPILENLRSDTSLYVRKSVANHLNDVTKSHPDWVLDRLATWPIENTHTAWIAKRALRSLIKAGNGRALAVIGAGGAPDVKLSRFAVTPSQIALGERVTLSFDLASKCPESQRLVIDYRMHYVKKSGVTAAKVFKLKELTLDGGQKVAIERTQNIRDFTTRVHYAGRHDVEILVNGVCLAKGYFNLSC</sequence>
<organism evidence="1 2">
    <name type="scientific">Caballeronia udeis</name>
    <dbReference type="NCBI Taxonomy" id="1232866"/>
    <lineage>
        <taxon>Bacteria</taxon>
        <taxon>Pseudomonadati</taxon>
        <taxon>Pseudomonadota</taxon>
        <taxon>Betaproteobacteria</taxon>
        <taxon>Burkholderiales</taxon>
        <taxon>Burkholderiaceae</taxon>
        <taxon>Caballeronia</taxon>
    </lineage>
</organism>
<accession>A0ABW8MAS1</accession>
<proteinExistence type="predicted"/>
<dbReference type="Pfam" id="PF08713">
    <property type="entry name" value="DNA_alkylation"/>
    <property type="match status" value="1"/>
</dbReference>
<name>A0ABW8MAS1_9BURK</name>
<dbReference type="Proteomes" id="UP001620514">
    <property type="component" value="Unassembled WGS sequence"/>
</dbReference>
<dbReference type="EMBL" id="JBIYDN010000002">
    <property type="protein sequence ID" value="MFK4440745.1"/>
    <property type="molecule type" value="Genomic_DNA"/>
</dbReference>
<dbReference type="InterPro" id="IPR014825">
    <property type="entry name" value="DNA_alkylation"/>
</dbReference>